<evidence type="ECO:0000313" key="2">
    <source>
        <dbReference type="EMBL" id="SEL57784.1"/>
    </source>
</evidence>
<gene>
    <name evidence="2" type="ORF">SAMN05216214_11489</name>
</gene>
<feature type="signal peptide" evidence="1">
    <location>
        <begin position="1"/>
        <end position="22"/>
    </location>
</feature>
<dbReference type="InterPro" id="IPR051675">
    <property type="entry name" value="Endo/Exo/Phosphatase_dom_1"/>
</dbReference>
<accession>A0A1H7RD08</accession>
<evidence type="ECO:0000256" key="1">
    <source>
        <dbReference type="SAM" id="SignalP"/>
    </source>
</evidence>
<name>A0A1H7RD08_9GAMM</name>
<reference evidence="2 3" key="1">
    <citation type="submission" date="2016-10" db="EMBL/GenBank/DDBJ databases">
        <authorList>
            <person name="de Groot N.N."/>
        </authorList>
    </citation>
    <scope>NUCLEOTIDE SEQUENCE [LARGE SCALE GENOMIC DNA]</scope>
    <source>
        <strain evidence="2 3">JCM 19513</strain>
    </source>
</reference>
<dbReference type="PANTHER" id="PTHR21180:SF32">
    <property type="entry name" value="ENDONUCLEASE_EXONUCLEASE_PHOSPHATASE FAMILY DOMAIN-CONTAINING PROTEIN 1"/>
    <property type="match status" value="1"/>
</dbReference>
<dbReference type="Gene3D" id="1.10.150.280">
    <property type="entry name" value="AF1531-like domain"/>
    <property type="match status" value="1"/>
</dbReference>
<dbReference type="RefSeq" id="WP_074869746.1">
    <property type="nucleotide sequence ID" value="NZ_FOAS01000014.1"/>
</dbReference>
<dbReference type="EMBL" id="FOAS01000014">
    <property type="protein sequence ID" value="SEL57784.1"/>
    <property type="molecule type" value="Genomic_DNA"/>
</dbReference>
<proteinExistence type="predicted"/>
<dbReference type="AlphaFoldDB" id="A0A1H7RD08"/>
<dbReference type="PANTHER" id="PTHR21180">
    <property type="entry name" value="ENDONUCLEASE/EXONUCLEASE/PHOSPHATASE FAMILY DOMAIN-CONTAINING PROTEIN 1"/>
    <property type="match status" value="1"/>
</dbReference>
<dbReference type="GO" id="GO:0015627">
    <property type="term" value="C:type II protein secretion system complex"/>
    <property type="evidence" value="ECO:0007669"/>
    <property type="project" value="TreeGrafter"/>
</dbReference>
<keyword evidence="3" id="KW-1185">Reference proteome</keyword>
<protein>
    <submittedName>
        <fullName evidence="2">Competence protein ComEA</fullName>
    </submittedName>
</protein>
<dbReference type="Proteomes" id="UP000185766">
    <property type="component" value="Unassembled WGS sequence"/>
</dbReference>
<dbReference type="InterPro" id="IPR004509">
    <property type="entry name" value="Competence_ComEA_HhH"/>
</dbReference>
<dbReference type="NCBIfam" id="TIGR00426">
    <property type="entry name" value="competence protein ComEA helix-hairpin-helix repeat region"/>
    <property type="match status" value="1"/>
</dbReference>
<organism evidence="2 3">
    <name type="scientific">Atopomonas hussainii</name>
    <dbReference type="NCBI Taxonomy" id="1429083"/>
    <lineage>
        <taxon>Bacteria</taxon>
        <taxon>Pseudomonadati</taxon>
        <taxon>Pseudomonadota</taxon>
        <taxon>Gammaproteobacteria</taxon>
        <taxon>Pseudomonadales</taxon>
        <taxon>Pseudomonadaceae</taxon>
        <taxon>Atopomonas</taxon>
    </lineage>
</organism>
<feature type="chain" id="PRO_5010256628" evidence="1">
    <location>
        <begin position="23"/>
        <end position="99"/>
    </location>
</feature>
<evidence type="ECO:0000313" key="3">
    <source>
        <dbReference type="Proteomes" id="UP000185766"/>
    </source>
</evidence>
<dbReference type="Pfam" id="PF12836">
    <property type="entry name" value="HHH_3"/>
    <property type="match status" value="1"/>
</dbReference>
<dbReference type="GO" id="GO:0015628">
    <property type="term" value="P:protein secretion by the type II secretion system"/>
    <property type="evidence" value="ECO:0007669"/>
    <property type="project" value="TreeGrafter"/>
</dbReference>
<dbReference type="STRING" id="1429083.GCA_001885685_03222"/>
<dbReference type="InterPro" id="IPR010994">
    <property type="entry name" value="RuvA_2-like"/>
</dbReference>
<keyword evidence="1" id="KW-0732">Signal</keyword>
<sequence length="99" mass="10532">MRNHVHAVLLSLSLAMANAAVATEQPVAAVQAEVATININTADETTLDRALHGVGPAKAQAIVAYRNEHGPFQTLDELLEVKGIGPAILENNRTRLSLK</sequence>
<dbReference type="SUPFAM" id="SSF47781">
    <property type="entry name" value="RuvA domain 2-like"/>
    <property type="match status" value="1"/>
</dbReference>